<comment type="caution">
    <text evidence="3">The sequence shown here is derived from an EMBL/GenBank/DDBJ whole genome shotgun (WGS) entry which is preliminary data.</text>
</comment>
<evidence type="ECO:0000313" key="3">
    <source>
        <dbReference type="EMBL" id="HAC6516351.1"/>
    </source>
</evidence>
<evidence type="ECO:0000256" key="1">
    <source>
        <dbReference type="SAM" id="Coils"/>
    </source>
</evidence>
<reference evidence="3" key="2">
    <citation type="submission" date="2018-07" db="EMBL/GenBank/DDBJ databases">
        <authorList>
            <consortium name="NCBI Pathogen Detection Project"/>
        </authorList>
    </citation>
    <scope>NUCLEOTIDE SEQUENCE</scope>
    <source>
        <strain evidence="3">3940-62</strain>
    </source>
</reference>
<dbReference type="AlphaFoldDB" id="A0A701UHP1"/>
<organism evidence="3">
    <name type="scientific">Salmonella enterica subsp. salamae serovar 47:b:1,5</name>
    <dbReference type="NCBI Taxonomy" id="1967619"/>
    <lineage>
        <taxon>Bacteria</taxon>
        <taxon>Pseudomonadati</taxon>
        <taxon>Pseudomonadota</taxon>
        <taxon>Gammaproteobacteria</taxon>
        <taxon>Enterobacterales</taxon>
        <taxon>Enterobacteriaceae</taxon>
        <taxon>Salmonella</taxon>
    </lineage>
</organism>
<protein>
    <submittedName>
        <fullName evidence="3">Uncharacterized protein</fullName>
    </submittedName>
</protein>
<feature type="coiled-coil region" evidence="1">
    <location>
        <begin position="43"/>
        <end position="106"/>
    </location>
</feature>
<keyword evidence="1" id="KW-0175">Coiled coil</keyword>
<name>A0A701UHP1_SALER</name>
<feature type="transmembrane region" description="Helical" evidence="2">
    <location>
        <begin position="9"/>
        <end position="32"/>
    </location>
</feature>
<keyword evidence="2" id="KW-0812">Transmembrane</keyword>
<proteinExistence type="predicted"/>
<sequence>MAEWKNNPLIVAVISGSAVLTTALFIVFTYVIPVYQKEDSNKISELQSKIDSKNELIKQITQDSNKTSAEKDSDLQTLGNFKNAEISKLKNELTTKNSELNDLQKFMQFQKLGALYQKGSYLPIGYDAIDIGASRDSIFKYYGAPRVILDQKYGYISIKYGYGGIDRIVYYLKDKKGNISNKGDVVSHIAVFKENEITIDEEKKKFLKNLSLKDFLINNLGYIEPCKNDYYSWHFPDKDVTVYYDNSEGNNYLIYDGSYAPADFDEECQFIHIK</sequence>
<accession>A0A701UHP1</accession>
<keyword evidence="2" id="KW-0472">Membrane</keyword>
<gene>
    <name evidence="3" type="ORF">G0C45_18420</name>
</gene>
<keyword evidence="2" id="KW-1133">Transmembrane helix</keyword>
<reference evidence="3" key="1">
    <citation type="journal article" date="2018" name="Genome Biol.">
        <title>SKESA: strategic k-mer extension for scrupulous assemblies.</title>
        <authorList>
            <person name="Souvorov A."/>
            <person name="Agarwala R."/>
            <person name="Lipman D.J."/>
        </authorList>
    </citation>
    <scope>NUCLEOTIDE SEQUENCE</scope>
    <source>
        <strain evidence="3">3940-62</strain>
    </source>
</reference>
<evidence type="ECO:0000256" key="2">
    <source>
        <dbReference type="SAM" id="Phobius"/>
    </source>
</evidence>
<dbReference type="EMBL" id="DAAMGA010000012">
    <property type="protein sequence ID" value="HAC6516351.1"/>
    <property type="molecule type" value="Genomic_DNA"/>
</dbReference>